<evidence type="ECO:0000256" key="3">
    <source>
        <dbReference type="ARBA" id="ARBA00023163"/>
    </source>
</evidence>
<proteinExistence type="predicted"/>
<feature type="domain" description="HTH marR-type" evidence="5">
    <location>
        <begin position="31"/>
        <end position="165"/>
    </location>
</feature>
<sequence>MTDAHNPPAAPDASRTPWTDLDEAGSTLNVDAFITTMMSQVGNALRRTLTMPYAEQFGLSVSEWRLLALVAHAGRIAFSDLVVQSTSDKALVSRTLKLLEGRGLVVLEPEGNTPRKKIYCRITPEGQALHAEAIPIARRRQAAAIRVLPPDERDAMYRALLKLREYCRAAEEGREDNPEDTSALDI</sequence>
<dbReference type="Gene3D" id="1.10.10.10">
    <property type="entry name" value="Winged helix-like DNA-binding domain superfamily/Winged helix DNA-binding domain"/>
    <property type="match status" value="1"/>
</dbReference>
<dbReference type="PANTHER" id="PTHR35790:SF4">
    <property type="entry name" value="HTH-TYPE TRANSCRIPTIONAL REGULATOR PCHR"/>
    <property type="match status" value="1"/>
</dbReference>
<organism evidence="6 7">
    <name type="scientific">Variovorax humicola</name>
    <dbReference type="NCBI Taxonomy" id="1769758"/>
    <lineage>
        <taxon>Bacteria</taxon>
        <taxon>Pseudomonadati</taxon>
        <taxon>Pseudomonadota</taxon>
        <taxon>Betaproteobacteria</taxon>
        <taxon>Burkholderiales</taxon>
        <taxon>Comamonadaceae</taxon>
        <taxon>Variovorax</taxon>
    </lineage>
</organism>
<keyword evidence="2" id="KW-0238">DNA-binding</keyword>
<keyword evidence="1" id="KW-0805">Transcription regulation</keyword>
<dbReference type="RefSeq" id="WP_340362719.1">
    <property type="nucleotide sequence ID" value="NZ_JBBKZV010000002.1"/>
</dbReference>
<dbReference type="InterPro" id="IPR036390">
    <property type="entry name" value="WH_DNA-bd_sf"/>
</dbReference>
<dbReference type="Pfam" id="PF12802">
    <property type="entry name" value="MarR_2"/>
    <property type="match status" value="1"/>
</dbReference>
<reference evidence="6 7" key="1">
    <citation type="submission" date="2024-03" db="EMBL/GenBank/DDBJ databases">
        <title>Novel species of the genus Variovorax.</title>
        <authorList>
            <person name="Liu Q."/>
            <person name="Xin Y.-H."/>
        </authorList>
    </citation>
    <scope>NUCLEOTIDE SEQUENCE [LARGE SCALE GENOMIC DNA]</scope>
    <source>
        <strain evidence="6 7">KACC 18501</strain>
    </source>
</reference>
<evidence type="ECO:0000256" key="1">
    <source>
        <dbReference type="ARBA" id="ARBA00023015"/>
    </source>
</evidence>
<comment type="caution">
    <text evidence="6">The sequence shown here is derived from an EMBL/GenBank/DDBJ whole genome shotgun (WGS) entry which is preliminary data.</text>
</comment>
<dbReference type="PANTHER" id="PTHR35790">
    <property type="entry name" value="HTH-TYPE TRANSCRIPTIONAL REGULATOR PCHR"/>
    <property type="match status" value="1"/>
</dbReference>
<dbReference type="InterPro" id="IPR052067">
    <property type="entry name" value="Metal_resp_HTH_trans_reg"/>
</dbReference>
<feature type="region of interest" description="Disordered" evidence="4">
    <location>
        <begin position="1"/>
        <end position="21"/>
    </location>
</feature>
<dbReference type="InterPro" id="IPR036388">
    <property type="entry name" value="WH-like_DNA-bd_sf"/>
</dbReference>
<dbReference type="InterPro" id="IPR000835">
    <property type="entry name" value="HTH_MarR-typ"/>
</dbReference>
<keyword evidence="3" id="KW-0804">Transcription</keyword>
<evidence type="ECO:0000259" key="5">
    <source>
        <dbReference type="PROSITE" id="PS50995"/>
    </source>
</evidence>
<name>A0ABU8VV47_9BURK</name>
<evidence type="ECO:0000313" key="6">
    <source>
        <dbReference type="EMBL" id="MEJ8821679.1"/>
    </source>
</evidence>
<gene>
    <name evidence="6" type="ORF">WKW80_06460</name>
</gene>
<dbReference type="PROSITE" id="PS50995">
    <property type="entry name" value="HTH_MARR_2"/>
    <property type="match status" value="1"/>
</dbReference>
<dbReference type="Proteomes" id="UP001363010">
    <property type="component" value="Unassembled WGS sequence"/>
</dbReference>
<accession>A0ABU8VV47</accession>
<dbReference type="EMBL" id="JBBKZV010000002">
    <property type="protein sequence ID" value="MEJ8821679.1"/>
    <property type="molecule type" value="Genomic_DNA"/>
</dbReference>
<keyword evidence="7" id="KW-1185">Reference proteome</keyword>
<dbReference type="SMART" id="SM00347">
    <property type="entry name" value="HTH_MARR"/>
    <property type="match status" value="1"/>
</dbReference>
<evidence type="ECO:0000256" key="2">
    <source>
        <dbReference type="ARBA" id="ARBA00023125"/>
    </source>
</evidence>
<protein>
    <submittedName>
        <fullName evidence="6">MarR family winged helix-turn-helix transcriptional regulator</fullName>
    </submittedName>
</protein>
<evidence type="ECO:0000313" key="7">
    <source>
        <dbReference type="Proteomes" id="UP001363010"/>
    </source>
</evidence>
<evidence type="ECO:0000256" key="4">
    <source>
        <dbReference type="SAM" id="MobiDB-lite"/>
    </source>
</evidence>
<dbReference type="SUPFAM" id="SSF46785">
    <property type="entry name" value="Winged helix' DNA-binding domain"/>
    <property type="match status" value="1"/>
</dbReference>